<dbReference type="Proteomes" id="UP000061468">
    <property type="component" value="Chromosome"/>
</dbReference>
<gene>
    <name evidence="1" type="ORF">AV942_08725</name>
</gene>
<dbReference type="AlphaFoldDB" id="A0AAC9F6Z7"/>
<name>A0AAC9F6Z7_9ALTE</name>
<reference evidence="1 2" key="1">
    <citation type="submission" date="2015-12" db="EMBL/GenBank/DDBJ databases">
        <title>Intraspecies pangenome expansion in the marine bacterium Alteromonas.</title>
        <authorList>
            <person name="Lopez-Perez M."/>
            <person name="Rodriguez-Valera F."/>
        </authorList>
    </citation>
    <scope>NUCLEOTIDE SEQUENCE [LARGE SCALE GENOMIC DNA]</scope>
    <source>
        <strain evidence="1 2">UM8</strain>
    </source>
</reference>
<dbReference type="InterPro" id="IPR056209">
    <property type="entry name" value="SU10_adaptor"/>
</dbReference>
<dbReference type="RefSeq" id="WP_015067006.1">
    <property type="nucleotide sequence ID" value="NZ_CP013928.1"/>
</dbReference>
<protein>
    <submittedName>
        <fullName evidence="1">Uncharacterized protein</fullName>
    </submittedName>
</protein>
<dbReference type="Pfam" id="PF24175">
    <property type="entry name" value="SU10_adaptor"/>
    <property type="match status" value="1"/>
</dbReference>
<accession>A0AAC9F6Z7</accession>
<dbReference type="EMBL" id="CP013928">
    <property type="protein sequence ID" value="AMJ78370.1"/>
    <property type="molecule type" value="Genomic_DNA"/>
</dbReference>
<organism evidence="1 2">
    <name type="scientific">Alteromonas mediterranea</name>
    <dbReference type="NCBI Taxonomy" id="314275"/>
    <lineage>
        <taxon>Bacteria</taxon>
        <taxon>Pseudomonadati</taxon>
        <taxon>Pseudomonadota</taxon>
        <taxon>Gammaproteobacteria</taxon>
        <taxon>Alteromonadales</taxon>
        <taxon>Alteromonadaceae</taxon>
        <taxon>Alteromonas/Salinimonas group</taxon>
        <taxon>Alteromonas</taxon>
    </lineage>
</organism>
<proteinExistence type="predicted"/>
<evidence type="ECO:0000313" key="2">
    <source>
        <dbReference type="Proteomes" id="UP000061468"/>
    </source>
</evidence>
<evidence type="ECO:0000313" key="1">
    <source>
        <dbReference type="EMBL" id="AMJ78370.1"/>
    </source>
</evidence>
<sequence>MPQLLDMVTLVAPFAPNVPAFTAASAIRDAARHFFKETFAYQMEVEIDAEPGVKKYPLDLFCSDVEIVSTLEIKKANGKPLNHLPKEPEQDVEGSPIGYLGSFDRHVVLYPTPNEAQTLTVKVAVRPRFDAEEIEDSVFGVNAEGLRWGALAILKKQPGTDWFSPAEVSYYEDLFLDAINKRAYEVRLNNMPNNMRLDIPSFN</sequence>